<feature type="compositionally biased region" description="Polar residues" evidence="1">
    <location>
        <begin position="98"/>
        <end position="107"/>
    </location>
</feature>
<dbReference type="GO" id="GO:0005938">
    <property type="term" value="C:cell cortex"/>
    <property type="evidence" value="ECO:0007669"/>
    <property type="project" value="TreeGrafter"/>
</dbReference>
<evidence type="ECO:0000259" key="3">
    <source>
        <dbReference type="Pfam" id="PF19421"/>
    </source>
</evidence>
<feature type="compositionally biased region" description="Acidic residues" evidence="1">
    <location>
        <begin position="728"/>
        <end position="746"/>
    </location>
</feature>
<feature type="domain" description="Cell morphogenesis protein C-terminal" evidence="2">
    <location>
        <begin position="312"/>
        <end position="570"/>
    </location>
</feature>
<feature type="compositionally biased region" description="Low complexity" evidence="1">
    <location>
        <begin position="947"/>
        <end position="962"/>
    </location>
</feature>
<feature type="compositionally biased region" description="Polar residues" evidence="1">
    <location>
        <begin position="130"/>
        <end position="165"/>
    </location>
</feature>
<dbReference type="Pfam" id="PF14225">
    <property type="entry name" value="MOR2-PAG1_C"/>
    <property type="match status" value="1"/>
</dbReference>
<keyword evidence="5" id="KW-1185">Reference proteome</keyword>
<feature type="region of interest" description="Disordered" evidence="1">
    <location>
        <begin position="711"/>
        <end position="1104"/>
    </location>
</feature>
<proteinExistence type="predicted"/>
<evidence type="ECO:0000259" key="2">
    <source>
        <dbReference type="Pfam" id="PF14225"/>
    </source>
</evidence>
<feature type="compositionally biased region" description="Polar residues" evidence="1">
    <location>
        <begin position="1063"/>
        <end position="1085"/>
    </location>
</feature>
<feature type="compositionally biased region" description="Polar residues" evidence="1">
    <location>
        <begin position="1"/>
        <end position="11"/>
    </location>
</feature>
<dbReference type="GO" id="GO:0030427">
    <property type="term" value="C:site of polarized growth"/>
    <property type="evidence" value="ECO:0007669"/>
    <property type="project" value="TreeGrafter"/>
</dbReference>
<evidence type="ECO:0000256" key="1">
    <source>
        <dbReference type="SAM" id="MobiDB-lite"/>
    </source>
</evidence>
<gene>
    <name evidence="4" type="ORF">GBAR_LOCUS1821</name>
</gene>
<name>A0AA35W1W6_GEOBA</name>
<dbReference type="InterPro" id="IPR025481">
    <property type="entry name" value="Cell_Morphogen_C"/>
</dbReference>
<feature type="compositionally biased region" description="Low complexity" evidence="1">
    <location>
        <begin position="1154"/>
        <end position="1165"/>
    </location>
</feature>
<evidence type="ECO:0000313" key="5">
    <source>
        <dbReference type="Proteomes" id="UP001174909"/>
    </source>
</evidence>
<dbReference type="GO" id="GO:0000902">
    <property type="term" value="P:cell morphogenesis"/>
    <property type="evidence" value="ECO:0007669"/>
    <property type="project" value="InterPro"/>
</dbReference>
<feature type="compositionally biased region" description="Polar residues" evidence="1">
    <location>
        <begin position="33"/>
        <end position="56"/>
    </location>
</feature>
<dbReference type="Proteomes" id="UP001174909">
    <property type="component" value="Unassembled WGS sequence"/>
</dbReference>
<sequence>MSRKICSSSHTAHPPACLRSAATKHHWSEEQSSHAFSDTAALSSSEETPHNPCSSSRLRKGSEPPPSLLALFDGGKKAHKQHSYEEESMHPKQHSLDNSHLSTSQPHGSPKHRRRMRSPVLSSKKMEISRTPSHPQLNQTTSTPHFPHSLSTQPLTKASSIQQLRAASPSDLEEGRNHRSYSGGREDMKRLNLPKLQRQKQSVQSTSKESLLSSNTSSVGSLNVREVEREVGKENAGRVVNKRLMSVDSVPMRSSARSSADMWRRNSSQIGIRREGVSGGRGGVRPHSMVETSTLRPYYPMDWNPSPSTLVAQMFWTAVSLLESDFEAEFSMALRLISKSLEKLDLSLPESWESLQNLLPKFKWPTFPGVQALLLKGLTLDSVAQDTLSLLVLITPFCTKPIFDPSQYSGLPLNIMALMPFLVYHFSSPTPFCLKAVSNIRQACEAAELLSEESKLKLQHMSRMFQMYSEGEFTTGCDIWLAGICRYLNEAYASLAVPMLKLLSTMLEQGPDLYHRPVLRLLYEYLRLQEPLAHRMQGLVNSTIVVVHRHLAGPLWKEAVDLLKLVVASSAALVQPPTRGLPVDLGLIHHTLPGPTLQFKIDLQPNSKDLGLSHESLVQCSWKNPAGSQRCTRERLLSVINACIPIPVLMSSPSVVFTDEQALMEKATSASEEASSSLASVPGDLSSQPEAQSLIADEFNFLDNMEYIYDSSSESETPPGPFSRPGEEGEVGEEEEEEEDDEESLSDSETLPELSMSDLDRGTALSYSHSPESSLPSLPYELQSLSGQLEALGQSGETLPEEEEPLPEEPLPFSEGPLHQHESSRASTLTGGSPESHDASLDAASLPEKVVSGDEDWSGVPVSKSQTRPDGKERATAAYKEGPPSDSESSRDSSCLGTETDARSKRNQKPLGLGGKPAASSRWQSEPPEDSQQRIIEVPTEGRGRSEPPSQSSSSKVSAEGSWLHKPPDKRSGQSMNPTGAGFREPTADERQISEPPTQRLMETPADVRGGSEPPPDARRLKPPDVSWVSHSRAGEQEITQPASTPRQLSVQSDSPEREESNVNEPSAKSTTEPSMESNETTAEPSTAEPPNETTADTAECLAKSNELTAVESNLSRLATESELVEELVKPLTRSSLEPMELNGGVGEGRHVSEPPAEGPGKPEGQAGGRAVSEPPSDRSSEGLPRLDKKEEEASPSEPCEEKQSSTEPTDEVRDENGSVGEVKVGSSPPSALTAADERTDVRNDEWVLVEQVDGHERESVEEQIADFTSVQPFQSAASRFILVSNEEARFTNCIADMWKRHVGSLGCEKPEQLAVHTHFLFVRLFPVLRQQFTVLTREACNYLGHAYSTVAAHFLVTVELLGSQFQLPIVYIDSELLVKAKLVESHVFLTLELDGNIDVYYERRRTVLQRLELIKLQLRQQSKGGESDEHVKVVSLSPEQAALQLCQAVHRLHFQLLVLLGSYIKLLDSLQPYLATCGGVEMSQELAEVRAGVEESVRLLGRVPSPLLELVTQPFAEALQVLEDTLTQKQWSRAVQLLRAIRRQNRDLDVLGGSEDDDVDCLFFIYARFLTDNQEGVVSITSENSQLSDVHSRLMAQNVSLHSLLETTHQNLLSP</sequence>
<organism evidence="4 5">
    <name type="scientific">Geodia barretti</name>
    <name type="common">Barrett's horny sponge</name>
    <dbReference type="NCBI Taxonomy" id="519541"/>
    <lineage>
        <taxon>Eukaryota</taxon>
        <taxon>Metazoa</taxon>
        <taxon>Porifera</taxon>
        <taxon>Demospongiae</taxon>
        <taxon>Heteroscleromorpha</taxon>
        <taxon>Tetractinellida</taxon>
        <taxon>Astrophorina</taxon>
        <taxon>Geodiidae</taxon>
        <taxon>Geodia</taxon>
    </lineage>
</organism>
<feature type="compositionally biased region" description="Low complexity" evidence="1">
    <location>
        <begin position="765"/>
        <end position="786"/>
    </location>
</feature>
<protein>
    <submittedName>
        <fullName evidence="4">Protein furry homolog-like</fullName>
    </submittedName>
</protein>
<feature type="region of interest" description="Disordered" evidence="1">
    <location>
        <begin position="1130"/>
        <end position="1240"/>
    </location>
</feature>
<dbReference type="PANTHER" id="PTHR12295">
    <property type="entry name" value="FURRY-RELATED"/>
    <property type="match status" value="1"/>
</dbReference>
<feature type="compositionally biased region" description="Basic and acidic residues" evidence="1">
    <location>
        <begin position="82"/>
        <end position="97"/>
    </location>
</feature>
<comment type="caution">
    <text evidence="4">The sequence shown here is derived from an EMBL/GenBank/DDBJ whole genome shotgun (WGS) entry which is preliminary data.</text>
</comment>
<dbReference type="Pfam" id="PF19421">
    <property type="entry name" value="Fry_C"/>
    <property type="match status" value="2"/>
</dbReference>
<feature type="compositionally biased region" description="Basic and acidic residues" evidence="1">
    <location>
        <begin position="1200"/>
        <end position="1217"/>
    </location>
</feature>
<feature type="region of interest" description="Disordered" evidence="1">
    <location>
        <begin position="1"/>
        <end position="233"/>
    </location>
</feature>
<evidence type="ECO:0000313" key="4">
    <source>
        <dbReference type="EMBL" id="CAI7996116.1"/>
    </source>
</evidence>
<feature type="compositionally biased region" description="Low complexity" evidence="1">
    <location>
        <begin position="202"/>
        <end position="224"/>
    </location>
</feature>
<dbReference type="InterPro" id="IPR039867">
    <property type="entry name" value="Furry/Tao3/Mor2"/>
</dbReference>
<accession>A0AA35W1W6</accession>
<dbReference type="InterPro" id="IPR045842">
    <property type="entry name" value="Fry_C"/>
</dbReference>
<feature type="domain" description="Protein furry C-terminal" evidence="3">
    <location>
        <begin position="1160"/>
        <end position="1607"/>
    </location>
</feature>
<feature type="compositionally biased region" description="Polar residues" evidence="1">
    <location>
        <begin position="1038"/>
        <end position="1054"/>
    </location>
</feature>
<feature type="compositionally biased region" description="Basic and acidic residues" evidence="1">
    <location>
        <begin position="1176"/>
        <end position="1193"/>
    </location>
</feature>
<feature type="domain" description="Protein furry C-terminal" evidence="3">
    <location>
        <begin position="613"/>
        <end position="703"/>
    </location>
</feature>
<dbReference type="PANTHER" id="PTHR12295:SF30">
    <property type="entry name" value="PROTEIN FURRY"/>
    <property type="match status" value="1"/>
</dbReference>
<reference evidence="4" key="1">
    <citation type="submission" date="2023-03" db="EMBL/GenBank/DDBJ databases">
        <authorList>
            <person name="Steffen K."/>
            <person name="Cardenas P."/>
        </authorList>
    </citation>
    <scope>NUCLEOTIDE SEQUENCE</scope>
</reference>
<dbReference type="EMBL" id="CASHTH010000265">
    <property type="protein sequence ID" value="CAI7996116.1"/>
    <property type="molecule type" value="Genomic_DNA"/>
</dbReference>